<comment type="caution">
    <text evidence="1">The sequence shown here is derived from an EMBL/GenBank/DDBJ whole genome shotgun (WGS) entry which is preliminary data.</text>
</comment>
<sequence length="154" mass="17545">MESLEFFWHHLRDGALHCLNKAVLANYGSSTCNSIRAERLGDWDLHLQCVQSILPYLHTAGPFHYAKSAVLYVQQMEELPSLTPSHEFNIFTSEGFFTLWRKNNLWREGGPFPHALCNNLEKLSGIKTGSSQQHVQLRDCHRTSVAHDVVVLLS</sequence>
<keyword evidence="2" id="KW-1185">Reference proteome</keyword>
<evidence type="ECO:0000313" key="2">
    <source>
        <dbReference type="Proteomes" id="UP001159363"/>
    </source>
</evidence>
<gene>
    <name evidence="1" type="ORF">PR048_008964</name>
</gene>
<dbReference type="Proteomes" id="UP001159363">
    <property type="component" value="Chromosome 3"/>
</dbReference>
<protein>
    <submittedName>
        <fullName evidence="1">Uncharacterized protein</fullName>
    </submittedName>
</protein>
<dbReference type="EMBL" id="JARBHB010000003">
    <property type="protein sequence ID" value="KAJ8889465.1"/>
    <property type="molecule type" value="Genomic_DNA"/>
</dbReference>
<organism evidence="1 2">
    <name type="scientific">Dryococelus australis</name>
    <dbReference type="NCBI Taxonomy" id="614101"/>
    <lineage>
        <taxon>Eukaryota</taxon>
        <taxon>Metazoa</taxon>
        <taxon>Ecdysozoa</taxon>
        <taxon>Arthropoda</taxon>
        <taxon>Hexapoda</taxon>
        <taxon>Insecta</taxon>
        <taxon>Pterygota</taxon>
        <taxon>Neoptera</taxon>
        <taxon>Polyneoptera</taxon>
        <taxon>Phasmatodea</taxon>
        <taxon>Verophasmatodea</taxon>
        <taxon>Anareolatae</taxon>
        <taxon>Phasmatidae</taxon>
        <taxon>Eurycanthinae</taxon>
        <taxon>Dryococelus</taxon>
    </lineage>
</organism>
<accession>A0ABQ9HZM6</accession>
<evidence type="ECO:0000313" key="1">
    <source>
        <dbReference type="EMBL" id="KAJ8889465.1"/>
    </source>
</evidence>
<name>A0ABQ9HZM6_9NEOP</name>
<reference evidence="1 2" key="1">
    <citation type="submission" date="2023-02" db="EMBL/GenBank/DDBJ databases">
        <title>LHISI_Scaffold_Assembly.</title>
        <authorList>
            <person name="Stuart O.P."/>
            <person name="Cleave R."/>
            <person name="Magrath M.J.L."/>
            <person name="Mikheyev A.S."/>
        </authorList>
    </citation>
    <scope>NUCLEOTIDE SEQUENCE [LARGE SCALE GENOMIC DNA]</scope>
    <source>
        <strain evidence="1">Daus_M_001</strain>
        <tissue evidence="1">Leg muscle</tissue>
    </source>
</reference>
<proteinExistence type="predicted"/>